<dbReference type="PANTHER" id="PTHR47530">
    <property type="entry name" value="E3 UBIQUITIN LIGASE BIG BROTHER-RELATED"/>
    <property type="match status" value="1"/>
</dbReference>
<accession>A0A7J6W2K2</accession>
<feature type="compositionally biased region" description="Acidic residues" evidence="1">
    <location>
        <begin position="116"/>
        <end position="132"/>
    </location>
</feature>
<feature type="region of interest" description="Disordered" evidence="1">
    <location>
        <begin position="62"/>
        <end position="135"/>
    </location>
</feature>
<feature type="non-terminal residue" evidence="2">
    <location>
        <position position="1"/>
    </location>
</feature>
<gene>
    <name evidence="2" type="ORF">FRX31_019236</name>
</gene>
<evidence type="ECO:0000256" key="1">
    <source>
        <dbReference type="SAM" id="MobiDB-lite"/>
    </source>
</evidence>
<evidence type="ECO:0000313" key="2">
    <source>
        <dbReference type="EMBL" id="KAF5191177.1"/>
    </source>
</evidence>
<organism evidence="2 3">
    <name type="scientific">Thalictrum thalictroides</name>
    <name type="common">Rue-anemone</name>
    <name type="synonym">Anemone thalictroides</name>
    <dbReference type="NCBI Taxonomy" id="46969"/>
    <lineage>
        <taxon>Eukaryota</taxon>
        <taxon>Viridiplantae</taxon>
        <taxon>Streptophyta</taxon>
        <taxon>Embryophyta</taxon>
        <taxon>Tracheophyta</taxon>
        <taxon>Spermatophyta</taxon>
        <taxon>Magnoliopsida</taxon>
        <taxon>Ranunculales</taxon>
        <taxon>Ranunculaceae</taxon>
        <taxon>Thalictroideae</taxon>
        <taxon>Thalictrum</taxon>
    </lineage>
</organism>
<dbReference type="AlphaFoldDB" id="A0A7J6W2K2"/>
<comment type="caution">
    <text evidence="2">The sequence shown here is derived from an EMBL/GenBank/DDBJ whole genome shotgun (WGS) entry which is preliminary data.</text>
</comment>
<sequence>MENVKEGCGGAKSSNEENPNNTNTNNINNSSIEDDSLQPISRTPFTNLSQVDADLALARTLQEQGSSDLGSSEAGSFLQEDEEEDGYDDDDSNEDDDDVIGTDADEDAFDAHRSLEEEEDEVNSSISEEVEIDPSAFDNDEAFARALQDAEERELAARLMALTGGSDWTADETENDNNSQ</sequence>
<dbReference type="EMBL" id="JABWDY010023111">
    <property type="protein sequence ID" value="KAF5191177.1"/>
    <property type="molecule type" value="Genomic_DNA"/>
</dbReference>
<feature type="compositionally biased region" description="Acidic residues" evidence="1">
    <location>
        <begin position="79"/>
        <end position="108"/>
    </location>
</feature>
<protein>
    <submittedName>
        <fullName evidence="2">E3 ubiquitin ligase big brother-related</fullName>
    </submittedName>
</protein>
<feature type="compositionally biased region" description="Low complexity" evidence="1">
    <location>
        <begin position="16"/>
        <end position="31"/>
    </location>
</feature>
<dbReference type="Proteomes" id="UP000554482">
    <property type="component" value="Unassembled WGS sequence"/>
</dbReference>
<name>A0A7J6W2K2_THATH</name>
<dbReference type="InterPro" id="IPR043312">
    <property type="entry name" value="AtBBR-like"/>
</dbReference>
<proteinExistence type="predicted"/>
<dbReference type="OrthoDB" id="8062037at2759"/>
<reference evidence="2 3" key="1">
    <citation type="submission" date="2020-06" db="EMBL/GenBank/DDBJ databases">
        <title>Transcriptomic and genomic resources for Thalictrum thalictroides and T. hernandezii: Facilitating candidate gene discovery in an emerging model plant lineage.</title>
        <authorList>
            <person name="Arias T."/>
            <person name="Riano-Pachon D.M."/>
            <person name="Di Stilio V.S."/>
        </authorList>
    </citation>
    <scope>NUCLEOTIDE SEQUENCE [LARGE SCALE GENOMIC DNA]</scope>
    <source>
        <strain evidence="3">cv. WT478/WT964</strain>
        <tissue evidence="2">Leaves</tissue>
    </source>
</reference>
<feature type="compositionally biased region" description="Polar residues" evidence="1">
    <location>
        <begin position="62"/>
        <end position="74"/>
    </location>
</feature>
<evidence type="ECO:0000313" key="3">
    <source>
        <dbReference type="Proteomes" id="UP000554482"/>
    </source>
</evidence>
<keyword evidence="3" id="KW-1185">Reference proteome</keyword>
<feature type="region of interest" description="Disordered" evidence="1">
    <location>
        <begin position="1"/>
        <end position="45"/>
    </location>
</feature>
<dbReference type="PANTHER" id="PTHR47530:SF4">
    <property type="entry name" value="E3 UBIQUITIN LIGASE BIG BROTHER-RELATED"/>
    <property type="match status" value="1"/>
</dbReference>